<dbReference type="InterPro" id="IPR001965">
    <property type="entry name" value="Znf_PHD"/>
</dbReference>
<dbReference type="STRING" id="205130.ENSMAMP00000006764"/>
<dbReference type="Gene3D" id="3.30.40.10">
    <property type="entry name" value="Zinc/RING finger domain, C3HC4 (zinc finger)"/>
    <property type="match status" value="1"/>
</dbReference>
<keyword evidence="7" id="KW-1185">Reference proteome</keyword>
<evidence type="ECO:0000256" key="2">
    <source>
        <dbReference type="ARBA" id="ARBA00022771"/>
    </source>
</evidence>
<dbReference type="SMART" id="SM00249">
    <property type="entry name" value="PHD"/>
    <property type="match status" value="1"/>
</dbReference>
<keyword evidence="3" id="KW-0862">Zinc</keyword>
<dbReference type="PROSITE" id="PS50016">
    <property type="entry name" value="ZF_PHD_2"/>
    <property type="match status" value="1"/>
</dbReference>
<evidence type="ECO:0000256" key="1">
    <source>
        <dbReference type="ARBA" id="ARBA00022723"/>
    </source>
</evidence>
<dbReference type="InterPro" id="IPR019787">
    <property type="entry name" value="Znf_PHD-finger"/>
</dbReference>
<reference evidence="6" key="1">
    <citation type="submission" date="2025-08" db="UniProtKB">
        <authorList>
            <consortium name="Ensembl"/>
        </authorList>
    </citation>
    <scope>IDENTIFICATION</scope>
</reference>
<dbReference type="InterPro" id="IPR047157">
    <property type="entry name" value="PHRF1/Atg35"/>
</dbReference>
<accession>A0A3Q3LBA9</accession>
<evidence type="ECO:0000256" key="4">
    <source>
        <dbReference type="PROSITE-ProRule" id="PRU00146"/>
    </source>
</evidence>
<dbReference type="GO" id="GO:0008270">
    <property type="term" value="F:zinc ion binding"/>
    <property type="evidence" value="ECO:0007669"/>
    <property type="project" value="UniProtKB-KW"/>
</dbReference>
<dbReference type="PANTHER" id="PTHR12618">
    <property type="entry name" value="PHD AND RING FINGER DOMAIN-CONTAINING PROTEIN 1"/>
    <property type="match status" value="1"/>
</dbReference>
<keyword evidence="1" id="KW-0479">Metal-binding</keyword>
<dbReference type="Ensembl" id="ENSMAMT00000006950.2">
    <property type="protein sequence ID" value="ENSMAMP00000006764.1"/>
    <property type="gene ID" value="ENSMAMG00000004597.2"/>
</dbReference>
<organism evidence="6 7">
    <name type="scientific">Mastacembelus armatus</name>
    <name type="common">zig-zag eel</name>
    <dbReference type="NCBI Taxonomy" id="205130"/>
    <lineage>
        <taxon>Eukaryota</taxon>
        <taxon>Metazoa</taxon>
        <taxon>Chordata</taxon>
        <taxon>Craniata</taxon>
        <taxon>Vertebrata</taxon>
        <taxon>Euteleostomi</taxon>
        <taxon>Actinopterygii</taxon>
        <taxon>Neopterygii</taxon>
        <taxon>Teleostei</taxon>
        <taxon>Neoteleostei</taxon>
        <taxon>Acanthomorphata</taxon>
        <taxon>Anabantaria</taxon>
        <taxon>Synbranchiformes</taxon>
        <taxon>Mastacembelidae</taxon>
        <taxon>Mastacembelus</taxon>
    </lineage>
</organism>
<evidence type="ECO:0000256" key="3">
    <source>
        <dbReference type="ARBA" id="ARBA00022833"/>
    </source>
</evidence>
<dbReference type="Proteomes" id="UP000261640">
    <property type="component" value="Unplaced"/>
</dbReference>
<dbReference type="InterPro" id="IPR011011">
    <property type="entry name" value="Znf_FYVE_PHD"/>
</dbReference>
<keyword evidence="2 4" id="KW-0863">Zinc-finger</keyword>
<sequence>MKNFPDTLLSSNTKSMANVTSTTEDKSADFFLDSDKCLICLSPLQKQTVASCVLQWTSNSCPVDRISFSFIHQKGYSGGAIEKKIKVRVQEKDGDDEEELGDAVICEECGRSDRRHQLLMCIDCDSGYHRDCLTPSLNSGHEGDWICPDCVVTPHHRGKAVQLTKKVPVLFI</sequence>
<proteinExistence type="predicted"/>
<dbReference type="PANTHER" id="PTHR12618:SF20">
    <property type="entry name" value="PHD AND RING FINGER DOMAIN-CONTAINING PROTEIN 1"/>
    <property type="match status" value="1"/>
</dbReference>
<protein>
    <recommendedName>
        <fullName evidence="5">PHD-type domain-containing protein</fullName>
    </recommendedName>
</protein>
<dbReference type="InParanoid" id="A0A3Q3LBA9"/>
<feature type="domain" description="PHD-type" evidence="5">
    <location>
        <begin position="103"/>
        <end position="153"/>
    </location>
</feature>
<dbReference type="InterPro" id="IPR013083">
    <property type="entry name" value="Znf_RING/FYVE/PHD"/>
</dbReference>
<dbReference type="AlphaFoldDB" id="A0A3Q3LBA9"/>
<reference evidence="6" key="2">
    <citation type="submission" date="2025-09" db="UniProtKB">
        <authorList>
            <consortium name="Ensembl"/>
        </authorList>
    </citation>
    <scope>IDENTIFICATION</scope>
</reference>
<name>A0A3Q3LBA9_9TELE</name>
<dbReference type="GeneTree" id="ENSGT01030000239745"/>
<dbReference type="SUPFAM" id="SSF57903">
    <property type="entry name" value="FYVE/PHD zinc finger"/>
    <property type="match status" value="1"/>
</dbReference>
<evidence type="ECO:0000313" key="7">
    <source>
        <dbReference type="Proteomes" id="UP000261640"/>
    </source>
</evidence>
<evidence type="ECO:0000259" key="5">
    <source>
        <dbReference type="PROSITE" id="PS50016"/>
    </source>
</evidence>
<evidence type="ECO:0000313" key="6">
    <source>
        <dbReference type="Ensembl" id="ENSMAMP00000006764.1"/>
    </source>
</evidence>
<dbReference type="Pfam" id="PF00628">
    <property type="entry name" value="PHD"/>
    <property type="match status" value="1"/>
</dbReference>
<dbReference type="PROSITE" id="PS01359">
    <property type="entry name" value="ZF_PHD_1"/>
    <property type="match status" value="1"/>
</dbReference>
<dbReference type="InterPro" id="IPR019786">
    <property type="entry name" value="Zinc_finger_PHD-type_CS"/>
</dbReference>